<organism evidence="2 3">
    <name type="scientific">Saponaria officinalis</name>
    <name type="common">Common soapwort</name>
    <name type="synonym">Lychnis saponaria</name>
    <dbReference type="NCBI Taxonomy" id="3572"/>
    <lineage>
        <taxon>Eukaryota</taxon>
        <taxon>Viridiplantae</taxon>
        <taxon>Streptophyta</taxon>
        <taxon>Embryophyta</taxon>
        <taxon>Tracheophyta</taxon>
        <taxon>Spermatophyta</taxon>
        <taxon>Magnoliopsida</taxon>
        <taxon>eudicotyledons</taxon>
        <taxon>Gunneridae</taxon>
        <taxon>Pentapetalae</taxon>
        <taxon>Caryophyllales</taxon>
        <taxon>Caryophyllaceae</taxon>
        <taxon>Caryophylleae</taxon>
        <taxon>Saponaria</taxon>
    </lineage>
</organism>
<keyword evidence="3" id="KW-1185">Reference proteome</keyword>
<name>A0AAW1HCB7_SAPOF</name>
<feature type="coiled-coil region" evidence="1">
    <location>
        <begin position="45"/>
        <end position="83"/>
    </location>
</feature>
<keyword evidence="1" id="KW-0175">Coiled coil</keyword>
<proteinExistence type="predicted"/>
<accession>A0AAW1HCB7</accession>
<dbReference type="PANTHER" id="PTHR37707">
    <property type="entry name" value="MATERNAL EFFECT EMBRYO ARREST 9"/>
    <property type="match status" value="1"/>
</dbReference>
<evidence type="ECO:0000313" key="3">
    <source>
        <dbReference type="Proteomes" id="UP001443914"/>
    </source>
</evidence>
<evidence type="ECO:0000313" key="2">
    <source>
        <dbReference type="EMBL" id="KAK9673705.1"/>
    </source>
</evidence>
<gene>
    <name evidence="2" type="ORF">RND81_12G184900</name>
</gene>
<dbReference type="EMBL" id="JBDFQZ010000012">
    <property type="protein sequence ID" value="KAK9673705.1"/>
    <property type="molecule type" value="Genomic_DNA"/>
</dbReference>
<evidence type="ECO:0000256" key="1">
    <source>
        <dbReference type="SAM" id="Coils"/>
    </source>
</evidence>
<comment type="caution">
    <text evidence="2">The sequence shown here is derived from an EMBL/GenBank/DDBJ whole genome shotgun (WGS) entry which is preliminary data.</text>
</comment>
<reference evidence="2" key="1">
    <citation type="submission" date="2024-03" db="EMBL/GenBank/DDBJ databases">
        <title>WGS assembly of Saponaria officinalis var. Norfolk2.</title>
        <authorList>
            <person name="Jenkins J."/>
            <person name="Shu S."/>
            <person name="Grimwood J."/>
            <person name="Barry K."/>
            <person name="Goodstein D."/>
            <person name="Schmutz J."/>
            <person name="Leebens-Mack J."/>
            <person name="Osbourn A."/>
        </authorList>
    </citation>
    <scope>NUCLEOTIDE SEQUENCE [LARGE SCALE GENOMIC DNA]</scope>
    <source>
        <strain evidence="2">JIC</strain>
    </source>
</reference>
<dbReference type="Proteomes" id="UP001443914">
    <property type="component" value="Unassembled WGS sequence"/>
</dbReference>
<dbReference type="PANTHER" id="PTHR37707:SF1">
    <property type="entry name" value="MATERNAL EFFECT EMBRYO ARREST 9"/>
    <property type="match status" value="1"/>
</dbReference>
<sequence length="159" mass="17868">MEELMAQFSMLSNQALLDKNFDPSNIDDMMKLFEVEAYRSWAGMELECQAEVESAETAMLEAEQELNSAMDSAMDEFQRFEDNLMVKETMDECYHLEKEAMDEYYSLVGAAEASRKMGKAVENAATAASNKYIEAALNSATNSMKSAWKSISSHKVHPS</sequence>
<protein>
    <submittedName>
        <fullName evidence="2">Uncharacterized protein</fullName>
    </submittedName>
</protein>
<dbReference type="AlphaFoldDB" id="A0AAW1HCB7"/>